<sequence>MPSSGGPSNAAAAASAASLAAYYPTPRGYDAQVPHAQQQAAALQAQAQQQQQQRAMHAAHVQQAQAMQRMQQQQQGHAAAAPQLASSAMLLQQQQQTQQQQSHAAFEAGASSSPPSSRSPSRGAGASTNAAGTSTPNGGFERPRVRTDGPGGPDVKQGARIACLDCRTAKIRCSAPTDGIVPCKRCARHDKECIFEKHRRGRKPGRWNGSGPPQQRDDSGSPQPEGEHGAVSSAAPLQPPSASLAAAASATAMAAGQFAHHSSQWTQPAAATSRAQPVSYHATSAFTPASSNARMPSPGRNGSRPPYGNAGSSPQLGSSGSFSSYTALMNGLPSPSSVPSLSSAASAPSLRSAAWPGPISMPPPTRLSSAATLEHHTPGTAQVPRSWLDFASPGRSLLSPSLGLGASPGMLAASAAYVAQQTQQAIGLPGAQSLPLTSQSNGTGQSLAHASLQQPFVPVNQQAAKRKGDEPAAQKKEDGEYGSAAKRARLGEEADETAAVPSSSASEGTSDDAEVDQLDEDALGEGQDEDVLQTPLRLLAHASEGMAATKAGEQKGSTGAATMGLVSPPARTRSRPSMLSHLVAAAGGQHPIRTLPTLPGIGTLRASSNVRTLMSPPFGLPRPGAAGRSRSYTAGEGAQSQARVDALNLVAAAAAGVGPATAAAVADLERPAAAAAELEAGSTTPSTRDAGAWEYRGGKSRTRASARDTPTSSSVAAPREGSEGRSDPITAVDDAKAGETDATGSDSPLLTAAAARNGSSGSSAGNAALSARRKSMARAARPRSRMTNEDGSASLRIDGDASVGAHDDQEAGASHPDYWTQSPFASKLDVEQGDPVELGFIEMSELRDLFDIFFARINPLLNLLDPFLHSVSYTRSRSALLTTVIAAFAARLSDSPRDAELAVLMERHWRSTLVPEVLLGGYKSVELSQAFLLLSLYGKPTQRLSDDRSWQYLGFACRIATEIGINRRVAPSGSLQDSEQLRRRIRNRWRTWMCLFISDRTLSAQTGRPFTISEDDLIAGVATNFHRADWALPQDVSLVALIQLRRLIAQHEEAFNTFLHEALGSLLRPRTADADPSAPVAVSIAGLELYRKTANADLERWRDSWCISATDEARVQSLAMADFLVRWRPTAMLHYEHARLYLNSIILQAFEQYNAGSGPATELASPVTLDCWSTATRLIDVLLDDISQEQLESSPNQTAIMATWAALAALRLTKLDPATHPWVDRDAIVSRAKRLAIALARAGRSPAHRNGAAGPYGSYLRTVVMELFAPAPSEDEDVKAEDTLETEPKASTPQEPAPPAPALPEKKRSSDDNLPTIASADVLAANALPAVNGSLASPVELSMADASSALRSSSLANARLGTGLRLDALPVATAANSIVETSTPLAGFSSDVWAAAGGPDGAGVFAAATSAEPENIDLAFDYLTAFEGSGGFPGGLWTPQTTWGGNGA</sequence>
<feature type="domain" description="Zn(2)-C6 fungal-type" evidence="8">
    <location>
        <begin position="162"/>
        <end position="195"/>
    </location>
</feature>
<keyword evidence="5" id="KW-0804">Transcription</keyword>
<feature type="region of interest" description="Disordered" evidence="7">
    <location>
        <begin position="44"/>
        <end position="157"/>
    </location>
</feature>
<dbReference type="InterPro" id="IPR051089">
    <property type="entry name" value="prtT"/>
</dbReference>
<dbReference type="InterPro" id="IPR036864">
    <property type="entry name" value="Zn2-C6_fun-type_DNA-bd_sf"/>
</dbReference>
<keyword evidence="3" id="KW-0805">Transcription regulation</keyword>
<evidence type="ECO:0000259" key="8">
    <source>
        <dbReference type="PROSITE" id="PS50048"/>
    </source>
</evidence>
<dbReference type="GeneID" id="37271177"/>
<name>A0A316Z0N2_9BASI</name>
<feature type="compositionally biased region" description="Polar residues" evidence="7">
    <location>
        <begin position="284"/>
        <end position="294"/>
    </location>
</feature>
<feature type="region of interest" description="Disordered" evidence="7">
    <location>
        <begin position="755"/>
        <end position="818"/>
    </location>
</feature>
<feature type="compositionally biased region" description="Basic residues" evidence="7">
    <location>
        <begin position="771"/>
        <end position="784"/>
    </location>
</feature>
<keyword evidence="6" id="KW-0539">Nucleus</keyword>
<organism evidence="9 10">
    <name type="scientific">Tilletiopsis washingtonensis</name>
    <dbReference type="NCBI Taxonomy" id="58919"/>
    <lineage>
        <taxon>Eukaryota</taxon>
        <taxon>Fungi</taxon>
        <taxon>Dikarya</taxon>
        <taxon>Basidiomycota</taxon>
        <taxon>Ustilaginomycotina</taxon>
        <taxon>Exobasidiomycetes</taxon>
        <taxon>Entylomatales</taxon>
        <taxon>Entylomatales incertae sedis</taxon>
        <taxon>Tilletiopsis</taxon>
    </lineage>
</organism>
<feature type="region of interest" description="Disordered" evidence="7">
    <location>
        <begin position="284"/>
        <end position="318"/>
    </location>
</feature>
<evidence type="ECO:0000256" key="3">
    <source>
        <dbReference type="ARBA" id="ARBA00023015"/>
    </source>
</evidence>
<keyword evidence="2" id="KW-0479">Metal-binding</keyword>
<evidence type="ECO:0000256" key="5">
    <source>
        <dbReference type="ARBA" id="ARBA00023163"/>
    </source>
</evidence>
<keyword evidence="4" id="KW-0238">DNA-binding</keyword>
<keyword evidence="10" id="KW-1185">Reference proteome</keyword>
<evidence type="ECO:0000256" key="6">
    <source>
        <dbReference type="ARBA" id="ARBA00023242"/>
    </source>
</evidence>
<dbReference type="PROSITE" id="PS00463">
    <property type="entry name" value="ZN2_CY6_FUNGAL_1"/>
    <property type="match status" value="1"/>
</dbReference>
<feature type="region of interest" description="Disordered" evidence="7">
    <location>
        <begin position="676"/>
        <end position="730"/>
    </location>
</feature>
<dbReference type="RefSeq" id="XP_025594863.1">
    <property type="nucleotide sequence ID" value="XM_025743633.1"/>
</dbReference>
<feature type="compositionally biased region" description="Low complexity" evidence="7">
    <location>
        <begin position="230"/>
        <end position="243"/>
    </location>
</feature>
<dbReference type="CDD" id="cd00067">
    <property type="entry name" value="GAL4"/>
    <property type="match status" value="1"/>
</dbReference>
<feature type="region of interest" description="Disordered" evidence="7">
    <location>
        <begin position="1272"/>
        <end position="1313"/>
    </location>
</feature>
<dbReference type="PANTHER" id="PTHR31845">
    <property type="entry name" value="FINGER DOMAIN PROTEIN, PUTATIVE-RELATED"/>
    <property type="match status" value="1"/>
</dbReference>
<feature type="region of interest" description="Disordered" evidence="7">
    <location>
        <begin position="614"/>
        <end position="637"/>
    </location>
</feature>
<dbReference type="CDD" id="cd12148">
    <property type="entry name" value="fungal_TF_MHR"/>
    <property type="match status" value="1"/>
</dbReference>
<evidence type="ECO:0000256" key="1">
    <source>
        <dbReference type="ARBA" id="ARBA00004123"/>
    </source>
</evidence>
<dbReference type="Proteomes" id="UP000245946">
    <property type="component" value="Unassembled WGS sequence"/>
</dbReference>
<evidence type="ECO:0000313" key="9">
    <source>
        <dbReference type="EMBL" id="PWN94584.1"/>
    </source>
</evidence>
<evidence type="ECO:0000256" key="2">
    <source>
        <dbReference type="ARBA" id="ARBA00022723"/>
    </source>
</evidence>
<dbReference type="SMART" id="SM00066">
    <property type="entry name" value="GAL4"/>
    <property type="match status" value="1"/>
</dbReference>
<comment type="subcellular location">
    <subcellularLocation>
        <location evidence="1">Nucleus</location>
    </subcellularLocation>
</comment>
<evidence type="ECO:0000256" key="4">
    <source>
        <dbReference type="ARBA" id="ARBA00023125"/>
    </source>
</evidence>
<evidence type="ECO:0000313" key="10">
    <source>
        <dbReference type="Proteomes" id="UP000245946"/>
    </source>
</evidence>
<feature type="region of interest" description="Disordered" evidence="7">
    <location>
        <begin position="199"/>
        <end position="243"/>
    </location>
</feature>
<dbReference type="InterPro" id="IPR001138">
    <property type="entry name" value="Zn2Cys6_DnaBD"/>
</dbReference>
<dbReference type="OrthoDB" id="3163292at2759"/>
<dbReference type="GO" id="GO:0006351">
    <property type="term" value="P:DNA-templated transcription"/>
    <property type="evidence" value="ECO:0007669"/>
    <property type="project" value="InterPro"/>
</dbReference>
<dbReference type="GO" id="GO:0000981">
    <property type="term" value="F:DNA-binding transcription factor activity, RNA polymerase II-specific"/>
    <property type="evidence" value="ECO:0007669"/>
    <property type="project" value="InterPro"/>
</dbReference>
<proteinExistence type="predicted"/>
<accession>A0A316Z0N2</accession>
<dbReference type="Pfam" id="PF00172">
    <property type="entry name" value="Zn_clus"/>
    <property type="match status" value="1"/>
</dbReference>
<feature type="region of interest" description="Disordered" evidence="7">
    <location>
        <begin position="461"/>
        <end position="514"/>
    </location>
</feature>
<protein>
    <recommendedName>
        <fullName evidence="8">Zn(2)-C6 fungal-type domain-containing protein</fullName>
    </recommendedName>
</protein>
<dbReference type="Pfam" id="PF04082">
    <property type="entry name" value="Fungal_trans"/>
    <property type="match status" value="1"/>
</dbReference>
<dbReference type="SUPFAM" id="SSF57701">
    <property type="entry name" value="Zn2/Cys6 DNA-binding domain"/>
    <property type="match status" value="1"/>
</dbReference>
<dbReference type="GO" id="GO:0008270">
    <property type="term" value="F:zinc ion binding"/>
    <property type="evidence" value="ECO:0007669"/>
    <property type="project" value="InterPro"/>
</dbReference>
<dbReference type="SMART" id="SM00906">
    <property type="entry name" value="Fungal_trans"/>
    <property type="match status" value="1"/>
</dbReference>
<dbReference type="PANTHER" id="PTHR31845:SF19">
    <property type="entry name" value="TRANSCRIPTION FACTOR DOMAIN-CONTAINING PROTEIN"/>
    <property type="match status" value="1"/>
</dbReference>
<dbReference type="GO" id="GO:0000976">
    <property type="term" value="F:transcription cis-regulatory region binding"/>
    <property type="evidence" value="ECO:0007669"/>
    <property type="project" value="TreeGrafter"/>
</dbReference>
<dbReference type="Gene3D" id="4.10.240.10">
    <property type="entry name" value="Zn(2)-C6 fungal-type DNA-binding domain"/>
    <property type="match status" value="1"/>
</dbReference>
<feature type="compositionally biased region" description="Low complexity" evidence="7">
    <location>
        <begin position="755"/>
        <end position="770"/>
    </location>
</feature>
<feature type="compositionally biased region" description="Low complexity" evidence="7">
    <location>
        <begin position="44"/>
        <end position="135"/>
    </location>
</feature>
<dbReference type="PROSITE" id="PS50048">
    <property type="entry name" value="ZN2_CY6_FUNGAL_2"/>
    <property type="match status" value="1"/>
</dbReference>
<dbReference type="EMBL" id="KZ819311">
    <property type="protein sequence ID" value="PWN94584.1"/>
    <property type="molecule type" value="Genomic_DNA"/>
</dbReference>
<dbReference type="GO" id="GO:0005634">
    <property type="term" value="C:nucleus"/>
    <property type="evidence" value="ECO:0007669"/>
    <property type="project" value="UniProtKB-SubCell"/>
</dbReference>
<evidence type="ECO:0000256" key="7">
    <source>
        <dbReference type="SAM" id="MobiDB-lite"/>
    </source>
</evidence>
<dbReference type="InterPro" id="IPR007219">
    <property type="entry name" value="XnlR_reg_dom"/>
</dbReference>
<gene>
    <name evidence="9" type="ORF">FA09DRAFT_332881</name>
</gene>
<feature type="region of interest" description="Disordered" evidence="7">
    <location>
        <begin position="547"/>
        <end position="574"/>
    </location>
</feature>
<feature type="compositionally biased region" description="Basic and acidic residues" evidence="7">
    <location>
        <begin position="466"/>
        <end position="479"/>
    </location>
</feature>
<dbReference type="STRING" id="58919.A0A316Z0N2"/>
<reference evidence="9 10" key="1">
    <citation type="journal article" date="2018" name="Mol. Biol. Evol.">
        <title>Broad Genomic Sampling Reveals a Smut Pathogenic Ancestry of the Fungal Clade Ustilaginomycotina.</title>
        <authorList>
            <person name="Kijpornyongpan T."/>
            <person name="Mondo S.J."/>
            <person name="Barry K."/>
            <person name="Sandor L."/>
            <person name="Lee J."/>
            <person name="Lipzen A."/>
            <person name="Pangilinan J."/>
            <person name="LaButti K."/>
            <person name="Hainaut M."/>
            <person name="Henrissat B."/>
            <person name="Grigoriev I.V."/>
            <person name="Spatafora J.W."/>
            <person name="Aime M.C."/>
        </authorList>
    </citation>
    <scope>NUCLEOTIDE SEQUENCE [LARGE SCALE GENOMIC DNA]</scope>
    <source>
        <strain evidence="9 10">MCA 4186</strain>
    </source>
</reference>